<dbReference type="PANTHER" id="PTHR13355:SF11">
    <property type="entry name" value="GLUCOSAMINE 6-PHOSPHATE N-ACETYLTRANSFERASE"/>
    <property type="match status" value="1"/>
</dbReference>
<protein>
    <recommendedName>
        <fullName evidence="8">Glucosamine 6-phosphate N-acetyltransferase</fullName>
        <ecNumber evidence="8">2.3.1.4</ecNumber>
    </recommendedName>
</protein>
<dbReference type="InterPro" id="IPR039143">
    <property type="entry name" value="GNPNAT1-like"/>
</dbReference>
<dbReference type="Gene3D" id="3.40.630.30">
    <property type="match status" value="1"/>
</dbReference>
<evidence type="ECO:0000256" key="4">
    <source>
        <dbReference type="ARBA" id="ARBA00022679"/>
    </source>
</evidence>
<evidence type="ECO:0000313" key="11">
    <source>
        <dbReference type="Proteomes" id="UP000193411"/>
    </source>
</evidence>
<keyword evidence="11" id="KW-1185">Reference proteome</keyword>
<comment type="caution">
    <text evidence="10">The sequence shown here is derived from an EMBL/GenBank/DDBJ whole genome shotgun (WGS) entry which is preliminary data.</text>
</comment>
<evidence type="ECO:0000256" key="3">
    <source>
        <dbReference type="ARBA" id="ARBA00011738"/>
    </source>
</evidence>
<dbReference type="EMBL" id="MCFL01000003">
    <property type="protein sequence ID" value="ORZ40572.1"/>
    <property type="molecule type" value="Genomic_DNA"/>
</dbReference>
<dbReference type="InterPro" id="IPR016181">
    <property type="entry name" value="Acyl_CoA_acyltransferase"/>
</dbReference>
<evidence type="ECO:0000256" key="8">
    <source>
        <dbReference type="RuleBase" id="RU365086"/>
    </source>
</evidence>
<dbReference type="PROSITE" id="PS51186">
    <property type="entry name" value="GNAT"/>
    <property type="match status" value="1"/>
</dbReference>
<dbReference type="OrthoDB" id="10039976at2759"/>
<evidence type="ECO:0000313" key="10">
    <source>
        <dbReference type="EMBL" id="ORZ40572.1"/>
    </source>
</evidence>
<dbReference type="UniPathway" id="UPA00113">
    <property type="reaction ID" value="UER00529"/>
</dbReference>
<dbReference type="FunFam" id="3.40.630.30:FF:000048">
    <property type="entry name" value="Glucosamine 6-phosphate N-acetyltransferase"/>
    <property type="match status" value="1"/>
</dbReference>
<comment type="subunit">
    <text evidence="3">Homodimer.</text>
</comment>
<evidence type="ECO:0000256" key="7">
    <source>
        <dbReference type="ARBA" id="ARBA00023315"/>
    </source>
</evidence>
<dbReference type="GO" id="GO:0004343">
    <property type="term" value="F:glucosamine 6-phosphate N-acetyltransferase activity"/>
    <property type="evidence" value="ECO:0007669"/>
    <property type="project" value="UniProtKB-UniRule"/>
</dbReference>
<dbReference type="GO" id="GO:0005789">
    <property type="term" value="C:endoplasmic reticulum membrane"/>
    <property type="evidence" value="ECO:0007669"/>
    <property type="project" value="UniProtKB-SubCell"/>
</dbReference>
<proteinExistence type="inferred from homology"/>
<comment type="similarity">
    <text evidence="8">Belongs to the acetyltransferase family. GNA1 subfamily.</text>
</comment>
<organism evidence="10 11">
    <name type="scientific">Catenaria anguillulae PL171</name>
    <dbReference type="NCBI Taxonomy" id="765915"/>
    <lineage>
        <taxon>Eukaryota</taxon>
        <taxon>Fungi</taxon>
        <taxon>Fungi incertae sedis</taxon>
        <taxon>Blastocladiomycota</taxon>
        <taxon>Blastocladiomycetes</taxon>
        <taxon>Blastocladiales</taxon>
        <taxon>Catenariaceae</taxon>
        <taxon>Catenaria</taxon>
    </lineage>
</organism>
<dbReference type="CDD" id="cd04301">
    <property type="entry name" value="NAT_SF"/>
    <property type="match status" value="1"/>
</dbReference>
<evidence type="ECO:0000256" key="5">
    <source>
        <dbReference type="ARBA" id="ARBA00022824"/>
    </source>
</evidence>
<name>A0A1Y2I4X4_9FUNG</name>
<dbReference type="SUPFAM" id="SSF55729">
    <property type="entry name" value="Acyl-CoA N-acyltransferases (Nat)"/>
    <property type="match status" value="1"/>
</dbReference>
<evidence type="ECO:0000256" key="2">
    <source>
        <dbReference type="ARBA" id="ARBA00004586"/>
    </source>
</evidence>
<evidence type="ECO:0000256" key="6">
    <source>
        <dbReference type="ARBA" id="ARBA00023136"/>
    </source>
</evidence>
<dbReference type="STRING" id="765915.A0A1Y2I4X4"/>
<dbReference type="PANTHER" id="PTHR13355">
    <property type="entry name" value="GLUCOSAMINE 6-PHOSPHATE N-ACETYLTRANSFERASE"/>
    <property type="match status" value="1"/>
</dbReference>
<keyword evidence="7 8" id="KW-0012">Acyltransferase</keyword>
<dbReference type="GO" id="GO:0006048">
    <property type="term" value="P:UDP-N-acetylglucosamine biosynthetic process"/>
    <property type="evidence" value="ECO:0007669"/>
    <property type="project" value="UniProtKB-UniRule"/>
</dbReference>
<comment type="catalytic activity">
    <reaction evidence="8">
        <text>D-glucosamine 6-phosphate + acetyl-CoA = N-acetyl-D-glucosamine 6-phosphate + CoA + H(+)</text>
        <dbReference type="Rhea" id="RHEA:10292"/>
        <dbReference type="ChEBI" id="CHEBI:15378"/>
        <dbReference type="ChEBI" id="CHEBI:57287"/>
        <dbReference type="ChEBI" id="CHEBI:57288"/>
        <dbReference type="ChEBI" id="CHEBI:57513"/>
        <dbReference type="ChEBI" id="CHEBI:58725"/>
        <dbReference type="EC" id="2.3.1.4"/>
    </reaction>
</comment>
<evidence type="ECO:0000259" key="9">
    <source>
        <dbReference type="PROSITE" id="PS51186"/>
    </source>
</evidence>
<gene>
    <name evidence="10" type="ORF">BCR44DRAFT_1425311</name>
</gene>
<comment type="pathway">
    <text evidence="8">Nucleotide-sugar biosynthesis; UDP-N-acetyl-alpha-D-glucosamine biosynthesis; N-acetyl-alpha-D-glucosamine 1-phosphate from alpha-D-glucosamine 6-phosphate (route I): step 1/2.</text>
</comment>
<dbReference type="AlphaFoldDB" id="A0A1Y2I4X4"/>
<reference evidence="10 11" key="1">
    <citation type="submission" date="2016-07" db="EMBL/GenBank/DDBJ databases">
        <title>Pervasive Adenine N6-methylation of Active Genes in Fungi.</title>
        <authorList>
            <consortium name="DOE Joint Genome Institute"/>
            <person name="Mondo S.J."/>
            <person name="Dannebaum R.O."/>
            <person name="Kuo R.C."/>
            <person name="Labutti K."/>
            <person name="Haridas S."/>
            <person name="Kuo A."/>
            <person name="Salamov A."/>
            <person name="Ahrendt S.R."/>
            <person name="Lipzen A."/>
            <person name="Sullivan W."/>
            <person name="Andreopoulos W.B."/>
            <person name="Clum A."/>
            <person name="Lindquist E."/>
            <person name="Daum C."/>
            <person name="Ramamoorthy G.K."/>
            <person name="Gryganskyi A."/>
            <person name="Culley D."/>
            <person name="Magnuson J.K."/>
            <person name="James T.Y."/>
            <person name="O'Malley M.A."/>
            <person name="Stajich J.E."/>
            <person name="Spatafora J.W."/>
            <person name="Visel A."/>
            <person name="Grigoriev I.V."/>
        </authorList>
    </citation>
    <scope>NUCLEOTIDE SEQUENCE [LARGE SCALE GENOMIC DNA]</scope>
    <source>
        <strain evidence="10 11">PL171</strain>
    </source>
</reference>
<keyword evidence="4 8" id="KW-0808">Transferase</keyword>
<keyword evidence="6" id="KW-0472">Membrane</keyword>
<dbReference type="EC" id="2.3.1.4" evidence="8"/>
<dbReference type="InterPro" id="IPR000182">
    <property type="entry name" value="GNAT_dom"/>
</dbReference>
<accession>A0A1Y2I4X4</accession>
<evidence type="ECO:0000256" key="1">
    <source>
        <dbReference type="ARBA" id="ARBA00004184"/>
    </source>
</evidence>
<dbReference type="Pfam" id="PF00583">
    <property type="entry name" value="Acetyltransf_1"/>
    <property type="match status" value="1"/>
</dbReference>
<dbReference type="Proteomes" id="UP000193411">
    <property type="component" value="Unassembled WGS sequence"/>
</dbReference>
<keyword evidence="5" id="KW-0256">Endoplasmic reticulum</keyword>
<feature type="domain" description="N-acetyltransferase" evidence="9">
    <location>
        <begin position="23"/>
        <end position="179"/>
    </location>
</feature>
<comment type="subcellular location">
    <subcellularLocation>
        <location evidence="1">Endomembrane system</location>
        <topology evidence="1">Peripheral membrane protein</topology>
    </subcellularLocation>
    <subcellularLocation>
        <location evidence="2">Endoplasmic reticulum membrane</location>
    </subcellularLocation>
</comment>
<sequence length="179" mass="20345">MATPLFDAKLIDRQVTSSLPAGFVVRPLEVTDYEKGFLHALSHLTVVGDISKAAFVDRFSYLRAHNYEYFTIVIEDVHKQRIAAAGTVLVERKFIRNLGLVGHIEDIVTHEDYRGKQFGRYIIEALKSIGKNVGCYKIILDCSEKNVPFYQKCGFEKKEVEMVWYIQGSNKSALPKAKL</sequence>